<protein>
    <recommendedName>
        <fullName evidence="3">SRPBCC family protein</fullName>
    </recommendedName>
</protein>
<dbReference type="SUPFAM" id="SSF55961">
    <property type="entry name" value="Bet v1-like"/>
    <property type="match status" value="1"/>
</dbReference>
<accession>A0A0L0EMZ8</accession>
<evidence type="ECO:0000313" key="1">
    <source>
        <dbReference type="EMBL" id="KNC65766.1"/>
    </source>
</evidence>
<evidence type="ECO:0008006" key="3">
    <source>
        <dbReference type="Google" id="ProtNLM"/>
    </source>
</evidence>
<dbReference type="CDD" id="cd07821">
    <property type="entry name" value="PYR_PYL_RCAR_like"/>
    <property type="match status" value="1"/>
</dbReference>
<dbReference type="OrthoDB" id="4459407at2"/>
<gene>
    <name evidence="1" type="ORF">AC626_21135</name>
</gene>
<sequence length="165" mass="18349">MKITKSIIINKSAEQVWELVAHQFDKAHLWMGPIPHSEALGKGSSRLGAPMEGRVCNLSDNPNGAKVKEVITEFSETDKIIAFDVLPVNNPAIVPIRQNHVMMSVQPVGKNQSKVIWTASPQLKWFAYLFYPLLRLVFPVAFGKLLTGLKRYAENNLVQSAPVSV</sequence>
<dbReference type="InterPro" id="IPR023393">
    <property type="entry name" value="START-like_dom_sf"/>
</dbReference>
<comment type="caution">
    <text evidence="1">The sequence shown here is derived from an EMBL/GenBank/DDBJ whole genome shotgun (WGS) entry which is preliminary data.</text>
</comment>
<dbReference type="AlphaFoldDB" id="A0A0L0EMZ8"/>
<evidence type="ECO:0000313" key="2">
    <source>
        <dbReference type="Proteomes" id="UP000036850"/>
    </source>
</evidence>
<proteinExistence type="predicted"/>
<organism evidence="1 2">
    <name type="scientific">Pseudoalteromonas rubra</name>
    <dbReference type="NCBI Taxonomy" id="43658"/>
    <lineage>
        <taxon>Bacteria</taxon>
        <taxon>Pseudomonadati</taxon>
        <taxon>Pseudomonadota</taxon>
        <taxon>Gammaproteobacteria</taxon>
        <taxon>Alteromonadales</taxon>
        <taxon>Pseudoalteromonadaceae</taxon>
        <taxon>Pseudoalteromonas</taxon>
    </lineage>
</organism>
<dbReference type="Proteomes" id="UP000036850">
    <property type="component" value="Unassembled WGS sequence"/>
</dbReference>
<dbReference type="EMBL" id="LFZX01000232">
    <property type="protein sequence ID" value="KNC65766.1"/>
    <property type="molecule type" value="Genomic_DNA"/>
</dbReference>
<dbReference type="InterPro" id="IPR019587">
    <property type="entry name" value="Polyketide_cyclase/dehydratase"/>
</dbReference>
<dbReference type="PATRIC" id="fig|43658.6.peg.3494"/>
<reference evidence="2" key="1">
    <citation type="submission" date="2015-07" db="EMBL/GenBank/DDBJ databases">
        <title>Draft genome sequence of a Pseudoalteromonas rubra strain, OCN096, isolated from Kaneohe Bay, Oahu, Hawaii.</title>
        <authorList>
            <person name="Beurmann S."/>
            <person name="Ushijima B."/>
            <person name="Belcaid M."/>
            <person name="Callahan S.M."/>
            <person name="Aeby G.S."/>
        </authorList>
    </citation>
    <scope>NUCLEOTIDE SEQUENCE [LARGE SCALE GENOMIC DNA]</scope>
    <source>
        <strain evidence="2">OCN096</strain>
    </source>
</reference>
<dbReference type="Pfam" id="PF10604">
    <property type="entry name" value="Polyketide_cyc2"/>
    <property type="match status" value="1"/>
</dbReference>
<dbReference type="Gene3D" id="3.30.530.20">
    <property type="match status" value="1"/>
</dbReference>
<name>A0A0L0EMZ8_9GAMM</name>